<feature type="domain" description="CRISPR associated protein Cas6 C-terminal" evidence="2">
    <location>
        <begin position="115"/>
        <end position="236"/>
    </location>
</feature>
<dbReference type="Gene3D" id="3.30.70.1900">
    <property type="match status" value="1"/>
</dbReference>
<keyword evidence="4" id="KW-1185">Reference proteome</keyword>
<dbReference type="CDD" id="cd21140">
    <property type="entry name" value="Cas6_I-like"/>
    <property type="match status" value="1"/>
</dbReference>
<dbReference type="InterPro" id="IPR049435">
    <property type="entry name" value="Cas_Cas6_C"/>
</dbReference>
<dbReference type="EMBL" id="SOBG01000012">
    <property type="protein sequence ID" value="TDT67023.1"/>
    <property type="molecule type" value="Genomic_DNA"/>
</dbReference>
<dbReference type="AlphaFoldDB" id="A0AA46DWW3"/>
<dbReference type="InterPro" id="IPR010156">
    <property type="entry name" value="CRISPR-assoc_prot_Cas6"/>
</dbReference>
<organism evidence="3 4">
    <name type="scientific">Hypnocyclicus thermotrophus</name>
    <dbReference type="NCBI Taxonomy" id="1627895"/>
    <lineage>
        <taxon>Bacteria</taxon>
        <taxon>Fusobacteriati</taxon>
        <taxon>Fusobacteriota</taxon>
        <taxon>Fusobacteriia</taxon>
        <taxon>Fusobacteriales</taxon>
        <taxon>Fusobacteriaceae</taxon>
        <taxon>Hypnocyclicus</taxon>
    </lineage>
</organism>
<dbReference type="InterPro" id="IPR045747">
    <property type="entry name" value="CRISPR-assoc_prot_Cas6_N_sf"/>
</dbReference>
<protein>
    <submittedName>
        <fullName evidence="3">CRISPR-associated Cas6 family protein</fullName>
    </submittedName>
</protein>
<comment type="caution">
    <text evidence="3">The sequence shown here is derived from an EMBL/GenBank/DDBJ whole genome shotgun (WGS) entry which is preliminary data.</text>
</comment>
<dbReference type="Pfam" id="PF01881">
    <property type="entry name" value="Cas_Cas6_C"/>
    <property type="match status" value="1"/>
</dbReference>
<dbReference type="GO" id="GO:0016788">
    <property type="term" value="F:hydrolase activity, acting on ester bonds"/>
    <property type="evidence" value="ECO:0007669"/>
    <property type="project" value="InterPro"/>
</dbReference>
<evidence type="ECO:0000313" key="4">
    <source>
        <dbReference type="Proteomes" id="UP000294678"/>
    </source>
</evidence>
<evidence type="ECO:0000313" key="3">
    <source>
        <dbReference type="EMBL" id="TDT67023.1"/>
    </source>
</evidence>
<dbReference type="Proteomes" id="UP000294678">
    <property type="component" value="Unassembled WGS sequence"/>
</dbReference>
<dbReference type="PANTHER" id="PTHR36984">
    <property type="entry name" value="CRISPR-ASSOCIATED ENDORIBONUCLEASE CAS6 1"/>
    <property type="match status" value="1"/>
</dbReference>
<name>A0AA46DWW3_9FUSO</name>
<evidence type="ECO:0000256" key="1">
    <source>
        <dbReference type="ARBA" id="ARBA00023118"/>
    </source>
</evidence>
<reference evidence="3 4" key="1">
    <citation type="submission" date="2019-03" db="EMBL/GenBank/DDBJ databases">
        <title>Genomic Encyclopedia of Type Strains, Phase IV (KMG-IV): sequencing the most valuable type-strain genomes for metagenomic binning, comparative biology and taxonomic classification.</title>
        <authorList>
            <person name="Goeker M."/>
        </authorList>
    </citation>
    <scope>NUCLEOTIDE SEQUENCE [LARGE SCALE GENOMIC DNA]</scope>
    <source>
        <strain evidence="3 4">DSM 100055</strain>
    </source>
</reference>
<keyword evidence="1" id="KW-0051">Antiviral defense</keyword>
<dbReference type="PANTHER" id="PTHR36984:SF3">
    <property type="entry name" value="CRISPR-ASSOCIATED ENDORIBONUCLEASE CAS6"/>
    <property type="match status" value="1"/>
</dbReference>
<sequence>MRFSLRLKALDKNVDLDYRRKFLSMFKTALSDYDSDIFDKYYHEKDPIRKQMTFSPYFRNSKIKDGKLLLNNDDFILNLSVYENEMGIHFYNSLLNMKNKEFRDLFQIEKISLQREKKFRNEVIFKTKSPIIAKEHNRETNKDSYYSFEDDKFIEVLKNNLYNNMRDCFEWDVRDDIDKLEIEILSAKKIVVKNYGITIPCTLGQFRLKGENYLLDYFYKAGFSAKSSQGFGYVDVE</sequence>
<evidence type="ECO:0000259" key="2">
    <source>
        <dbReference type="Pfam" id="PF01881"/>
    </source>
</evidence>
<dbReference type="GO" id="GO:0051607">
    <property type="term" value="P:defense response to virus"/>
    <property type="evidence" value="ECO:0007669"/>
    <property type="project" value="UniProtKB-KW"/>
</dbReference>
<dbReference type="NCBIfam" id="TIGR01877">
    <property type="entry name" value="cas_cas6"/>
    <property type="match status" value="1"/>
</dbReference>
<dbReference type="Gene3D" id="3.30.70.1890">
    <property type="match status" value="1"/>
</dbReference>
<dbReference type="RefSeq" id="WP_134113919.1">
    <property type="nucleotide sequence ID" value="NZ_SOBG01000012.1"/>
</dbReference>
<gene>
    <name evidence="3" type="ORF">EV215_2071</name>
</gene>
<accession>A0AA46DWW3</accession>
<proteinExistence type="predicted"/>